<sequence length="227" mass="25503">MERVRAPWRGFLLWLLFVPAALPASLFSTSLSLITFGLGLFLLPYATLCMRRMTNVYRDRIGKWTGHHIERPYLPEPDTPDNTDSPVWMRRFARFIVEPATWRDWAFISIDPFVALFTAALPFVLILYGFWGWMLSLWAGDLITSHGGNEWYAFIHVTEGYADSPWSVAGTAVLGTVFAAIGFLIGPKMLDVYGNYAASLLGPTEKAKLALRVRHLAESRADAVDAS</sequence>
<keyword evidence="4" id="KW-1185">Reference proteome</keyword>
<proteinExistence type="predicted"/>
<gene>
    <name evidence="3" type="ORF">ACFQ07_26460</name>
</gene>
<comment type="caution">
    <text evidence="3">The sequence shown here is derived from an EMBL/GenBank/DDBJ whole genome shotgun (WGS) entry which is preliminary data.</text>
</comment>
<feature type="domain" description="Putative sensor" evidence="2">
    <location>
        <begin position="25"/>
        <end position="201"/>
    </location>
</feature>
<name>A0ABW3CQ79_9ACTN</name>
<evidence type="ECO:0000313" key="3">
    <source>
        <dbReference type="EMBL" id="MFD0855813.1"/>
    </source>
</evidence>
<evidence type="ECO:0000256" key="1">
    <source>
        <dbReference type="SAM" id="Phobius"/>
    </source>
</evidence>
<feature type="transmembrane region" description="Helical" evidence="1">
    <location>
        <begin position="166"/>
        <end position="186"/>
    </location>
</feature>
<reference evidence="4" key="1">
    <citation type="journal article" date="2019" name="Int. J. Syst. Evol. Microbiol.">
        <title>The Global Catalogue of Microorganisms (GCM) 10K type strain sequencing project: providing services to taxonomists for standard genome sequencing and annotation.</title>
        <authorList>
            <consortium name="The Broad Institute Genomics Platform"/>
            <consortium name="The Broad Institute Genome Sequencing Center for Infectious Disease"/>
            <person name="Wu L."/>
            <person name="Ma J."/>
        </authorList>
    </citation>
    <scope>NUCLEOTIDE SEQUENCE [LARGE SCALE GENOMIC DNA]</scope>
    <source>
        <strain evidence="4">JCM 31696</strain>
    </source>
</reference>
<feature type="non-terminal residue" evidence="3">
    <location>
        <position position="227"/>
    </location>
</feature>
<accession>A0ABW3CQ79</accession>
<feature type="transmembrane region" description="Helical" evidence="1">
    <location>
        <begin position="113"/>
        <end position="134"/>
    </location>
</feature>
<protein>
    <submittedName>
        <fullName evidence="3">Sensor domain-containing protein</fullName>
    </submittedName>
</protein>
<feature type="transmembrane region" description="Helical" evidence="1">
    <location>
        <begin position="33"/>
        <end position="50"/>
    </location>
</feature>
<evidence type="ECO:0000313" key="4">
    <source>
        <dbReference type="Proteomes" id="UP001597083"/>
    </source>
</evidence>
<keyword evidence="1" id="KW-0812">Transmembrane</keyword>
<dbReference type="Proteomes" id="UP001597083">
    <property type="component" value="Unassembled WGS sequence"/>
</dbReference>
<dbReference type="InterPro" id="IPR025828">
    <property type="entry name" value="Put_sensor_dom"/>
</dbReference>
<keyword evidence="1" id="KW-0472">Membrane</keyword>
<dbReference type="EMBL" id="JBHTIR010003802">
    <property type="protein sequence ID" value="MFD0855813.1"/>
    <property type="molecule type" value="Genomic_DNA"/>
</dbReference>
<evidence type="ECO:0000259" key="2">
    <source>
        <dbReference type="Pfam" id="PF13796"/>
    </source>
</evidence>
<organism evidence="3 4">
    <name type="scientific">Actinomadura adrarensis</name>
    <dbReference type="NCBI Taxonomy" id="1819600"/>
    <lineage>
        <taxon>Bacteria</taxon>
        <taxon>Bacillati</taxon>
        <taxon>Actinomycetota</taxon>
        <taxon>Actinomycetes</taxon>
        <taxon>Streptosporangiales</taxon>
        <taxon>Thermomonosporaceae</taxon>
        <taxon>Actinomadura</taxon>
    </lineage>
</organism>
<dbReference type="Pfam" id="PF13796">
    <property type="entry name" value="Sensor"/>
    <property type="match status" value="1"/>
</dbReference>
<keyword evidence="1" id="KW-1133">Transmembrane helix</keyword>